<reference evidence="3 4" key="1">
    <citation type="submission" date="2020-09" db="EMBL/GenBank/DDBJ databases">
        <title>Draft Genome Sequence of Aminobacter carboxidus type strain DSM 1086, a soil Gram-negative carboxydobacterium.</title>
        <authorList>
            <person name="Turrini P."/>
            <person name="Tescari M."/>
            <person name="Artuso I."/>
            <person name="Lugli G.A."/>
            <person name="Frangipani E."/>
            <person name="Ventura M."/>
            <person name="Visca P."/>
        </authorList>
    </citation>
    <scope>NUCLEOTIDE SEQUENCE [LARGE SCALE GENOMIC DNA]</scope>
    <source>
        <strain evidence="3 4">DSM 1086</strain>
    </source>
</reference>
<feature type="signal peptide" evidence="1">
    <location>
        <begin position="1"/>
        <end position="21"/>
    </location>
</feature>
<protein>
    <submittedName>
        <fullName evidence="3">DUF1311 domain-containing protein</fullName>
    </submittedName>
</protein>
<dbReference type="PANTHER" id="PTHR39176">
    <property type="entry name" value="PERIPLASMIC PROTEIN-RELATED"/>
    <property type="match status" value="1"/>
</dbReference>
<proteinExistence type="predicted"/>
<evidence type="ECO:0000313" key="4">
    <source>
        <dbReference type="Proteomes" id="UP000598227"/>
    </source>
</evidence>
<dbReference type="EMBL" id="JACZEP010000002">
    <property type="protein sequence ID" value="MBE1204844.1"/>
    <property type="molecule type" value="Genomic_DNA"/>
</dbReference>
<evidence type="ECO:0000256" key="1">
    <source>
        <dbReference type="SAM" id="SignalP"/>
    </source>
</evidence>
<dbReference type="Proteomes" id="UP000598227">
    <property type="component" value="Unassembled WGS sequence"/>
</dbReference>
<keyword evidence="1" id="KW-0732">Signal</keyword>
<feature type="domain" description="Lysozyme inhibitor LprI-like N-terminal" evidence="2">
    <location>
        <begin position="24"/>
        <end position="117"/>
    </location>
</feature>
<organism evidence="3 4">
    <name type="scientific">Aminobacter carboxidus</name>
    <dbReference type="NCBI Taxonomy" id="376165"/>
    <lineage>
        <taxon>Bacteria</taxon>
        <taxon>Pseudomonadati</taxon>
        <taxon>Pseudomonadota</taxon>
        <taxon>Alphaproteobacteria</taxon>
        <taxon>Hyphomicrobiales</taxon>
        <taxon>Phyllobacteriaceae</taxon>
        <taxon>Aminobacter</taxon>
    </lineage>
</organism>
<dbReference type="Gene3D" id="1.20.1270.180">
    <property type="match status" value="1"/>
</dbReference>
<accession>A0ABR9GMN9</accession>
<feature type="chain" id="PRO_5045246851" evidence="1">
    <location>
        <begin position="22"/>
        <end position="135"/>
    </location>
</feature>
<evidence type="ECO:0000313" key="3">
    <source>
        <dbReference type="EMBL" id="MBE1204844.1"/>
    </source>
</evidence>
<name>A0ABR9GMN9_9HYPH</name>
<evidence type="ECO:0000259" key="2">
    <source>
        <dbReference type="Pfam" id="PF07007"/>
    </source>
</evidence>
<sequence>MRLPILLVSFACSLVASVAIAEECDRNDQSQAGMNICAGADYAASDAKLNAAYGEIIKRLSDNADARKLLQDAQRAWIAFRDGECAFSSSGVGGGSAYPMIYAMCLKDVTDTRLAQLGVYLKCAEGDMSCPVPAN</sequence>
<dbReference type="PANTHER" id="PTHR39176:SF1">
    <property type="entry name" value="PERIPLASMIC PROTEIN"/>
    <property type="match status" value="1"/>
</dbReference>
<dbReference type="Pfam" id="PF07007">
    <property type="entry name" value="LprI"/>
    <property type="match status" value="1"/>
</dbReference>
<keyword evidence="4" id="KW-1185">Reference proteome</keyword>
<dbReference type="InterPro" id="IPR009739">
    <property type="entry name" value="LprI-like_N"/>
</dbReference>
<comment type="caution">
    <text evidence="3">The sequence shown here is derived from an EMBL/GenBank/DDBJ whole genome shotgun (WGS) entry which is preliminary data.</text>
</comment>
<gene>
    <name evidence="3" type="ORF">IHE39_11155</name>
</gene>